<dbReference type="Pfam" id="PF00149">
    <property type="entry name" value="Metallophos"/>
    <property type="match status" value="1"/>
</dbReference>
<dbReference type="PANTHER" id="PTHR42988:SF2">
    <property type="entry name" value="CYCLIC NUCLEOTIDE PHOSPHODIESTERASE CBUA0032-RELATED"/>
    <property type="match status" value="1"/>
</dbReference>
<evidence type="ECO:0000256" key="1">
    <source>
        <dbReference type="ARBA" id="ARBA00022723"/>
    </source>
</evidence>
<evidence type="ECO:0000256" key="2">
    <source>
        <dbReference type="ARBA" id="ARBA00022801"/>
    </source>
</evidence>
<evidence type="ECO:0000256" key="3">
    <source>
        <dbReference type="ARBA" id="ARBA00023004"/>
    </source>
</evidence>
<dbReference type="AlphaFoldDB" id="A0A2D0B6L6"/>
<keyword evidence="3" id="KW-0408">Iron</keyword>
<dbReference type="PANTHER" id="PTHR42988">
    <property type="entry name" value="PHOSPHOHYDROLASE"/>
    <property type="match status" value="1"/>
</dbReference>
<sequence length="293" mass="31761">MRTVIHLSDLHFGRTDPDIIAPLIAQVHELKPDLVVVSGDLTQRARSAQFKEARAFLDALPHPQLVVPGNHDVPLFNVAARMLQPLRKYRRYIGEDLQPVYMDDEVVVVGINTARSLTIKDGRVNDRQIEMARRQLAAVGDNMIKIIVTHHPFDLPPGPQHHDLVGKAVPAMRAFALCGADLLLAGHVHTSSAVSSAGRYDIPGYSALVVQAGTATSTRGRGETNSFNVLQVEAHQIAVHRLGWQPEEKSFALAASQTFVQRGSEWFEMEADGSLSAEPAASGSRPPAGTAAG</sequence>
<keyword evidence="1" id="KW-0479">Metal-binding</keyword>
<dbReference type="CDD" id="cd07400">
    <property type="entry name" value="MPP_1"/>
    <property type="match status" value="1"/>
</dbReference>
<comment type="caution">
    <text evidence="7">The sequence shown here is derived from an EMBL/GenBank/DDBJ whole genome shotgun (WGS) entry which is preliminary data.</text>
</comment>
<dbReference type="Gene3D" id="3.60.21.10">
    <property type="match status" value="1"/>
</dbReference>
<dbReference type="InterPro" id="IPR004843">
    <property type="entry name" value="Calcineurin-like_PHP"/>
</dbReference>
<dbReference type="RefSeq" id="WP_088750710.1">
    <property type="nucleotide sequence ID" value="NZ_NJGU01000004.1"/>
</dbReference>
<gene>
    <name evidence="7" type="ORF">CEJ42_09245</name>
</gene>
<evidence type="ECO:0000256" key="5">
    <source>
        <dbReference type="SAM" id="MobiDB-lite"/>
    </source>
</evidence>
<evidence type="ECO:0000313" key="7">
    <source>
        <dbReference type="EMBL" id="OWY30016.1"/>
    </source>
</evidence>
<evidence type="ECO:0000259" key="6">
    <source>
        <dbReference type="Pfam" id="PF00149"/>
    </source>
</evidence>
<evidence type="ECO:0000313" key="8">
    <source>
        <dbReference type="Proteomes" id="UP000197596"/>
    </source>
</evidence>
<dbReference type="Proteomes" id="UP000197596">
    <property type="component" value="Unassembled WGS sequence"/>
</dbReference>
<reference evidence="7 8" key="1">
    <citation type="submission" date="2017-06" db="EMBL/GenBank/DDBJ databases">
        <title>Herbaspirillum phytohormonus sp. nov., isolated from the root nodule of Robinia pseudoacacia in lead-zinc mine.</title>
        <authorList>
            <person name="Fan M."/>
            <person name="Lin Y."/>
        </authorList>
    </citation>
    <scope>NUCLEOTIDE SEQUENCE [LARGE SCALE GENOMIC DNA]</scope>
    <source>
        <strain evidence="7 8">HZ10</strain>
    </source>
</reference>
<comment type="similarity">
    <text evidence="4">Belongs to the cyclic nucleotide phosphodiesterase class-III family.</text>
</comment>
<keyword evidence="2" id="KW-0378">Hydrolase</keyword>
<dbReference type="EMBL" id="NJGU01000004">
    <property type="protein sequence ID" value="OWY30016.1"/>
    <property type="molecule type" value="Genomic_DNA"/>
</dbReference>
<feature type="domain" description="Calcineurin-like phosphoesterase" evidence="6">
    <location>
        <begin position="3"/>
        <end position="190"/>
    </location>
</feature>
<dbReference type="InterPro" id="IPR029052">
    <property type="entry name" value="Metallo-depent_PP-like"/>
</dbReference>
<accession>A0A2D0B6L6</accession>
<organism evidence="7 8">
    <name type="scientific">Herbaspirillum robiniae</name>
    <dbReference type="NCBI Taxonomy" id="2014887"/>
    <lineage>
        <taxon>Bacteria</taxon>
        <taxon>Pseudomonadati</taxon>
        <taxon>Pseudomonadota</taxon>
        <taxon>Betaproteobacteria</taxon>
        <taxon>Burkholderiales</taxon>
        <taxon>Oxalobacteraceae</taxon>
        <taxon>Herbaspirillum</taxon>
    </lineage>
</organism>
<dbReference type="GO" id="GO:0016787">
    <property type="term" value="F:hydrolase activity"/>
    <property type="evidence" value="ECO:0007669"/>
    <property type="project" value="UniProtKB-KW"/>
</dbReference>
<protein>
    <submittedName>
        <fullName evidence="7">Metallophosphatase</fullName>
    </submittedName>
</protein>
<feature type="region of interest" description="Disordered" evidence="5">
    <location>
        <begin position="271"/>
        <end position="293"/>
    </location>
</feature>
<name>A0A2D0B6L6_9BURK</name>
<dbReference type="GO" id="GO:0046872">
    <property type="term" value="F:metal ion binding"/>
    <property type="evidence" value="ECO:0007669"/>
    <property type="project" value="UniProtKB-KW"/>
</dbReference>
<dbReference type="InterPro" id="IPR050884">
    <property type="entry name" value="CNP_phosphodiesterase-III"/>
</dbReference>
<dbReference type="SUPFAM" id="SSF56300">
    <property type="entry name" value="Metallo-dependent phosphatases"/>
    <property type="match status" value="1"/>
</dbReference>
<proteinExistence type="inferred from homology"/>
<evidence type="ECO:0000256" key="4">
    <source>
        <dbReference type="ARBA" id="ARBA00025742"/>
    </source>
</evidence>